<accession>A0A2P2P9K9</accession>
<name>A0A2P2P9K9_RHIMU</name>
<sequence>MFVITHFNKIKHWKAATLMLLFIIWQLKGTILAFRLFSWRKQERKRNWLSWKEKKNEPLNSKFLINSLTYSCKITPIREGKRQPKNQKKNKTKMK</sequence>
<proteinExistence type="predicted"/>
<dbReference type="EMBL" id="GGEC01070918">
    <property type="protein sequence ID" value="MBX51402.1"/>
    <property type="molecule type" value="Transcribed_RNA"/>
</dbReference>
<dbReference type="AlphaFoldDB" id="A0A2P2P9K9"/>
<feature type="transmembrane region" description="Helical" evidence="1">
    <location>
        <begin position="15"/>
        <end position="37"/>
    </location>
</feature>
<organism evidence="2">
    <name type="scientific">Rhizophora mucronata</name>
    <name type="common">Asiatic mangrove</name>
    <dbReference type="NCBI Taxonomy" id="61149"/>
    <lineage>
        <taxon>Eukaryota</taxon>
        <taxon>Viridiplantae</taxon>
        <taxon>Streptophyta</taxon>
        <taxon>Embryophyta</taxon>
        <taxon>Tracheophyta</taxon>
        <taxon>Spermatophyta</taxon>
        <taxon>Magnoliopsida</taxon>
        <taxon>eudicotyledons</taxon>
        <taxon>Gunneridae</taxon>
        <taxon>Pentapetalae</taxon>
        <taxon>rosids</taxon>
        <taxon>fabids</taxon>
        <taxon>Malpighiales</taxon>
        <taxon>Rhizophoraceae</taxon>
        <taxon>Rhizophora</taxon>
    </lineage>
</organism>
<keyword evidence="1" id="KW-0472">Membrane</keyword>
<evidence type="ECO:0000313" key="2">
    <source>
        <dbReference type="EMBL" id="MBX51402.1"/>
    </source>
</evidence>
<keyword evidence="1" id="KW-0812">Transmembrane</keyword>
<protein>
    <submittedName>
        <fullName evidence="2">Uncharacterized protein</fullName>
    </submittedName>
</protein>
<keyword evidence="1" id="KW-1133">Transmembrane helix</keyword>
<evidence type="ECO:0000256" key="1">
    <source>
        <dbReference type="SAM" id="Phobius"/>
    </source>
</evidence>
<reference evidence="2" key="1">
    <citation type="submission" date="2018-02" db="EMBL/GenBank/DDBJ databases">
        <title>Rhizophora mucronata_Transcriptome.</title>
        <authorList>
            <person name="Meera S.P."/>
            <person name="Sreeshan A."/>
            <person name="Augustine A."/>
        </authorList>
    </citation>
    <scope>NUCLEOTIDE SEQUENCE</scope>
    <source>
        <tissue evidence="2">Leaf</tissue>
    </source>
</reference>